<reference evidence="2 4" key="1">
    <citation type="journal article" date="2019" name="Sci. Rep.">
        <title>Orb-weaving spider Araneus ventricosus genome elucidates the spidroin gene catalogue.</title>
        <authorList>
            <person name="Kono N."/>
            <person name="Nakamura H."/>
            <person name="Ohtoshi R."/>
            <person name="Moran D.A.P."/>
            <person name="Shinohara A."/>
            <person name="Yoshida Y."/>
            <person name="Fujiwara M."/>
            <person name="Mori M."/>
            <person name="Tomita M."/>
            <person name="Arakawa K."/>
        </authorList>
    </citation>
    <scope>NUCLEOTIDE SEQUENCE [LARGE SCALE GENOMIC DNA]</scope>
</reference>
<gene>
    <name evidence="3" type="ORF">AVEN_154211_1</name>
    <name evidence="2" type="ORF">AVEN_72571_1</name>
</gene>
<evidence type="ECO:0000256" key="1">
    <source>
        <dbReference type="SAM" id="MobiDB-lite"/>
    </source>
</evidence>
<evidence type="ECO:0000313" key="4">
    <source>
        <dbReference type="Proteomes" id="UP000499080"/>
    </source>
</evidence>
<organism evidence="2 4">
    <name type="scientific">Araneus ventricosus</name>
    <name type="common">Orbweaver spider</name>
    <name type="synonym">Epeira ventricosa</name>
    <dbReference type="NCBI Taxonomy" id="182803"/>
    <lineage>
        <taxon>Eukaryota</taxon>
        <taxon>Metazoa</taxon>
        <taxon>Ecdysozoa</taxon>
        <taxon>Arthropoda</taxon>
        <taxon>Chelicerata</taxon>
        <taxon>Arachnida</taxon>
        <taxon>Araneae</taxon>
        <taxon>Araneomorphae</taxon>
        <taxon>Entelegynae</taxon>
        <taxon>Araneoidea</taxon>
        <taxon>Araneidae</taxon>
        <taxon>Araneus</taxon>
    </lineage>
</organism>
<accession>A0A4Y2UPR6</accession>
<dbReference type="EMBL" id="BGPR01038969">
    <property type="protein sequence ID" value="GBO14868.1"/>
    <property type="molecule type" value="Genomic_DNA"/>
</dbReference>
<comment type="caution">
    <text evidence="2">The sequence shown here is derived from an EMBL/GenBank/DDBJ whole genome shotgun (WGS) entry which is preliminary data.</text>
</comment>
<feature type="region of interest" description="Disordered" evidence="1">
    <location>
        <begin position="35"/>
        <end position="82"/>
    </location>
</feature>
<protein>
    <submittedName>
        <fullName evidence="2">Uncharacterized protein</fullName>
    </submittedName>
</protein>
<keyword evidence="4" id="KW-1185">Reference proteome</keyword>
<sequence>MSAFISINKIAIKYFSKTEVETCRGLVVRPRFWGRRASGSKPAGFGRKVGEGAPAQESSSSSDLGSKFRGPSQNIPRVASKRDINVTKLNNTKCFNGAKLAIESQTH</sequence>
<dbReference type="Proteomes" id="UP000499080">
    <property type="component" value="Unassembled WGS sequence"/>
</dbReference>
<proteinExistence type="predicted"/>
<dbReference type="AlphaFoldDB" id="A0A4Y2UPR6"/>
<name>A0A4Y2UPR6_ARAVE</name>
<evidence type="ECO:0000313" key="3">
    <source>
        <dbReference type="EMBL" id="GBO14869.1"/>
    </source>
</evidence>
<evidence type="ECO:0000313" key="2">
    <source>
        <dbReference type="EMBL" id="GBO14868.1"/>
    </source>
</evidence>
<dbReference type="EMBL" id="BGPR01038970">
    <property type="protein sequence ID" value="GBO14869.1"/>
    <property type="molecule type" value="Genomic_DNA"/>
</dbReference>